<proteinExistence type="predicted"/>
<reference evidence="1" key="1">
    <citation type="submission" date="2025-08" db="UniProtKB">
        <authorList>
            <consortium name="Ensembl"/>
        </authorList>
    </citation>
    <scope>IDENTIFICATION</scope>
</reference>
<dbReference type="Gene3D" id="3.10.20.90">
    <property type="entry name" value="Phosphatidylinositol 3-kinase Catalytic Subunit, Chain A, domain 1"/>
    <property type="match status" value="1"/>
</dbReference>
<reference evidence="1" key="2">
    <citation type="submission" date="2025-09" db="UniProtKB">
        <authorList>
            <consortium name="Ensembl"/>
        </authorList>
    </citation>
    <scope>IDENTIFICATION</scope>
</reference>
<dbReference type="AlphaFoldDB" id="A0A8D0F2H9"/>
<name>A0A8D0F2H9_STROC</name>
<evidence type="ECO:0000313" key="1">
    <source>
        <dbReference type="Ensembl" id="ENSSOCP00000010368.1"/>
    </source>
</evidence>
<organism evidence="1 2">
    <name type="scientific">Strix occidentalis caurina</name>
    <name type="common">northern spotted owl</name>
    <dbReference type="NCBI Taxonomy" id="311401"/>
    <lineage>
        <taxon>Eukaryota</taxon>
        <taxon>Metazoa</taxon>
        <taxon>Chordata</taxon>
        <taxon>Craniata</taxon>
        <taxon>Vertebrata</taxon>
        <taxon>Euteleostomi</taxon>
        <taxon>Archelosauria</taxon>
        <taxon>Archosauria</taxon>
        <taxon>Dinosauria</taxon>
        <taxon>Saurischia</taxon>
        <taxon>Theropoda</taxon>
        <taxon>Coelurosauria</taxon>
        <taxon>Aves</taxon>
        <taxon>Neognathae</taxon>
        <taxon>Neoaves</taxon>
        <taxon>Telluraves</taxon>
        <taxon>Strigiformes</taxon>
        <taxon>Strigidae</taxon>
        <taxon>Strix</taxon>
    </lineage>
</organism>
<protein>
    <submittedName>
        <fullName evidence="1">Uncharacterized protein</fullName>
    </submittedName>
</protein>
<sequence>MEEPLALLVRSPTQRHPDLRLRARPAWTVRRLKAELRRLVPEAAGTPPTRG</sequence>
<dbReference type="Ensembl" id="ENSSOCT00000010646.1">
    <property type="protein sequence ID" value="ENSSOCP00000010368.1"/>
    <property type="gene ID" value="ENSSOCG00000007906.1"/>
</dbReference>
<dbReference type="Proteomes" id="UP000694551">
    <property type="component" value="Unplaced"/>
</dbReference>
<evidence type="ECO:0000313" key="2">
    <source>
        <dbReference type="Proteomes" id="UP000694551"/>
    </source>
</evidence>
<keyword evidence="2" id="KW-1185">Reference proteome</keyword>
<accession>A0A8D0F2H9</accession>